<feature type="region of interest" description="Disordered" evidence="1">
    <location>
        <begin position="1"/>
        <end position="20"/>
    </location>
</feature>
<comment type="caution">
    <text evidence="2">The sequence shown here is derived from an EMBL/GenBank/DDBJ whole genome shotgun (WGS) entry which is preliminary data.</text>
</comment>
<evidence type="ECO:0000313" key="3">
    <source>
        <dbReference type="Proteomes" id="UP000784294"/>
    </source>
</evidence>
<dbReference type="AlphaFoldDB" id="A0A448XGB1"/>
<organism evidence="2 3">
    <name type="scientific">Protopolystoma xenopodis</name>
    <dbReference type="NCBI Taxonomy" id="117903"/>
    <lineage>
        <taxon>Eukaryota</taxon>
        <taxon>Metazoa</taxon>
        <taxon>Spiralia</taxon>
        <taxon>Lophotrochozoa</taxon>
        <taxon>Platyhelminthes</taxon>
        <taxon>Monogenea</taxon>
        <taxon>Polyopisthocotylea</taxon>
        <taxon>Polystomatidea</taxon>
        <taxon>Polystomatidae</taxon>
        <taxon>Protopolystoma</taxon>
    </lineage>
</organism>
<sequence length="80" mass="8751">MLDSRNRTTNSLHCTRPGSYPLTVNQPHSLQTGLSLLLNPPDSAALMLHLRSEITYLNRSQVESPDSQLSNNQDASATSS</sequence>
<evidence type="ECO:0000256" key="1">
    <source>
        <dbReference type="SAM" id="MobiDB-lite"/>
    </source>
</evidence>
<accession>A0A448XGB1</accession>
<evidence type="ECO:0000313" key="2">
    <source>
        <dbReference type="EMBL" id="VEL35795.1"/>
    </source>
</evidence>
<reference evidence="2" key="1">
    <citation type="submission" date="2018-11" db="EMBL/GenBank/DDBJ databases">
        <authorList>
            <consortium name="Pathogen Informatics"/>
        </authorList>
    </citation>
    <scope>NUCLEOTIDE SEQUENCE</scope>
</reference>
<keyword evidence="3" id="KW-1185">Reference proteome</keyword>
<dbReference type="EMBL" id="CAAALY010250700">
    <property type="protein sequence ID" value="VEL35795.1"/>
    <property type="molecule type" value="Genomic_DNA"/>
</dbReference>
<name>A0A448XGB1_9PLAT</name>
<protein>
    <submittedName>
        <fullName evidence="2">Uncharacterized protein</fullName>
    </submittedName>
</protein>
<proteinExistence type="predicted"/>
<feature type="region of interest" description="Disordered" evidence="1">
    <location>
        <begin position="59"/>
        <end position="80"/>
    </location>
</feature>
<gene>
    <name evidence="2" type="ORF">PXEA_LOCUS29235</name>
</gene>
<dbReference type="Proteomes" id="UP000784294">
    <property type="component" value="Unassembled WGS sequence"/>
</dbReference>